<evidence type="ECO:0000313" key="4">
    <source>
        <dbReference type="Proteomes" id="UP000281474"/>
    </source>
</evidence>
<protein>
    <submittedName>
        <fullName evidence="3">Uncharacterized protein</fullName>
    </submittedName>
</protein>
<organism evidence="3 4">
    <name type="scientific">Parashewanella curva</name>
    <dbReference type="NCBI Taxonomy" id="2338552"/>
    <lineage>
        <taxon>Bacteria</taxon>
        <taxon>Pseudomonadati</taxon>
        <taxon>Pseudomonadota</taxon>
        <taxon>Gammaproteobacteria</taxon>
        <taxon>Alteromonadales</taxon>
        <taxon>Shewanellaceae</taxon>
        <taxon>Parashewanella</taxon>
    </lineage>
</organism>
<gene>
    <name evidence="3" type="ORF">D5018_20660</name>
</gene>
<keyword evidence="2" id="KW-0812">Transmembrane</keyword>
<evidence type="ECO:0000313" key="3">
    <source>
        <dbReference type="EMBL" id="RLV57790.1"/>
    </source>
</evidence>
<keyword evidence="2" id="KW-1133">Transmembrane helix</keyword>
<keyword evidence="2" id="KW-0472">Membrane</keyword>
<dbReference type="Proteomes" id="UP000281474">
    <property type="component" value="Unassembled WGS sequence"/>
</dbReference>
<dbReference type="AlphaFoldDB" id="A0A3L8PQY6"/>
<feature type="transmembrane region" description="Helical" evidence="2">
    <location>
        <begin position="68"/>
        <end position="96"/>
    </location>
</feature>
<keyword evidence="4" id="KW-1185">Reference proteome</keyword>
<accession>A0A3L8PQY6</accession>
<feature type="compositionally biased region" description="Polar residues" evidence="1">
    <location>
        <begin position="1"/>
        <end position="12"/>
    </location>
</feature>
<proteinExistence type="predicted"/>
<evidence type="ECO:0000256" key="1">
    <source>
        <dbReference type="SAM" id="MobiDB-lite"/>
    </source>
</evidence>
<dbReference type="RefSeq" id="WP_121840866.1">
    <property type="nucleotide sequence ID" value="NZ_ML014891.1"/>
</dbReference>
<evidence type="ECO:0000256" key="2">
    <source>
        <dbReference type="SAM" id="Phobius"/>
    </source>
</evidence>
<dbReference type="EMBL" id="QZEI01000142">
    <property type="protein sequence ID" value="RLV57790.1"/>
    <property type="molecule type" value="Genomic_DNA"/>
</dbReference>
<comment type="caution">
    <text evidence="3">The sequence shown here is derived from an EMBL/GenBank/DDBJ whole genome shotgun (WGS) entry which is preliminary data.</text>
</comment>
<reference evidence="3 4" key="1">
    <citation type="submission" date="2018-09" db="EMBL/GenBank/DDBJ databases">
        <title>Phylogeny of the Shewanellaceae, and recommendation for two new genera, Pseudoshewanella and Parashewanella.</title>
        <authorList>
            <person name="Wang G."/>
        </authorList>
    </citation>
    <scope>NUCLEOTIDE SEQUENCE [LARGE SCALE GENOMIC DNA]</scope>
    <source>
        <strain evidence="3 4">C51</strain>
    </source>
</reference>
<feature type="region of interest" description="Disordered" evidence="1">
    <location>
        <begin position="1"/>
        <end position="38"/>
    </location>
</feature>
<sequence length="181" mass="19619">MQQQSIESTKLPIQTPIAPSKTPLKSLAQTPMTPFKTPIKTPMIPFKTPIKTPAQTSDASNNSSNIDAAVIAGATIGAITVCVVPPCILCLGLVILDIKVNDSKAIGAITQKINRFLRRSGKREMSEKQVLELVVKHKENADAVLKKMTSTSQHEPESEESLSTLPLPERKADKTVIQIEP</sequence>
<name>A0A3L8PQY6_9GAMM</name>
<feature type="region of interest" description="Disordered" evidence="1">
    <location>
        <begin position="147"/>
        <end position="181"/>
    </location>
</feature>